<keyword evidence="2" id="KW-0238">DNA-binding</keyword>
<dbReference type="Pfam" id="PF01381">
    <property type="entry name" value="HTH_3"/>
    <property type="match status" value="1"/>
</dbReference>
<dbReference type="Pfam" id="PF26553">
    <property type="entry name" value="PDDEXK_19"/>
    <property type="match status" value="1"/>
</dbReference>
<evidence type="ECO:0000259" key="4">
    <source>
        <dbReference type="PROSITE" id="PS50943"/>
    </source>
</evidence>
<dbReference type="HAMAP" id="MF_00584">
    <property type="entry name" value="HTH_type_cro_C1"/>
    <property type="match status" value="1"/>
</dbReference>
<feature type="domain" description="HTH cro/C1-type" evidence="4">
    <location>
        <begin position="137"/>
        <end position="190"/>
    </location>
</feature>
<proteinExistence type="inferred from homology"/>
<dbReference type="InterPro" id="IPR059051">
    <property type="entry name" value="MTH_967_PDDEXK"/>
</dbReference>
<dbReference type="Gene3D" id="1.10.260.40">
    <property type="entry name" value="lambda repressor-like DNA-binding domains"/>
    <property type="match status" value="1"/>
</dbReference>
<dbReference type="InterPro" id="IPR001387">
    <property type="entry name" value="Cro/C1-type_HTH"/>
</dbReference>
<accession>A0A0F9NNU2</accession>
<reference evidence="5" key="1">
    <citation type="journal article" date="2015" name="Nature">
        <title>Complex archaea that bridge the gap between prokaryotes and eukaryotes.</title>
        <authorList>
            <person name="Spang A."/>
            <person name="Saw J.H."/>
            <person name="Jorgensen S.L."/>
            <person name="Zaremba-Niedzwiedzka K."/>
            <person name="Martijn J."/>
            <person name="Lind A.E."/>
            <person name="van Eijk R."/>
            <person name="Schleper C."/>
            <person name="Guy L."/>
            <person name="Ettema T.J."/>
        </authorList>
    </citation>
    <scope>NUCLEOTIDE SEQUENCE</scope>
</reference>
<evidence type="ECO:0000256" key="3">
    <source>
        <dbReference type="ARBA" id="ARBA00023163"/>
    </source>
</evidence>
<comment type="caution">
    <text evidence="5">The sequence shown here is derived from an EMBL/GenBank/DDBJ whole genome shotgun (WGS) entry which is preliminary data.</text>
</comment>
<dbReference type="InterPro" id="IPR020886">
    <property type="entry name" value="MTH_967-like"/>
</dbReference>
<dbReference type="InterPro" id="IPR010982">
    <property type="entry name" value="Lambda_DNA-bd_dom_sf"/>
</dbReference>
<name>A0A0F9NNU2_9ZZZZ</name>
<evidence type="ECO:0000256" key="1">
    <source>
        <dbReference type="ARBA" id="ARBA00023015"/>
    </source>
</evidence>
<keyword evidence="1" id="KW-0805">Transcription regulation</keyword>
<dbReference type="GO" id="GO:0003677">
    <property type="term" value="F:DNA binding"/>
    <property type="evidence" value="ECO:0007669"/>
    <property type="project" value="UniProtKB-KW"/>
</dbReference>
<evidence type="ECO:0000256" key="2">
    <source>
        <dbReference type="ARBA" id="ARBA00023125"/>
    </source>
</evidence>
<dbReference type="SUPFAM" id="SSF47413">
    <property type="entry name" value="lambda repressor-like DNA-binding domains"/>
    <property type="match status" value="1"/>
</dbReference>
<keyword evidence="3" id="KW-0804">Transcription</keyword>
<protein>
    <recommendedName>
        <fullName evidence="4">HTH cro/C1-type domain-containing protein</fullName>
    </recommendedName>
</protein>
<dbReference type="GO" id="GO:0003700">
    <property type="term" value="F:DNA-binding transcription factor activity"/>
    <property type="evidence" value="ECO:0007669"/>
    <property type="project" value="InterPro"/>
</dbReference>
<dbReference type="EMBL" id="LAZR01003890">
    <property type="protein sequence ID" value="KKN13737.1"/>
    <property type="molecule type" value="Genomic_DNA"/>
</dbReference>
<dbReference type="SMART" id="SM00530">
    <property type="entry name" value="HTH_XRE"/>
    <property type="match status" value="1"/>
</dbReference>
<dbReference type="AlphaFoldDB" id="A0A0F9NNU2"/>
<dbReference type="CDD" id="cd00093">
    <property type="entry name" value="HTH_XRE"/>
    <property type="match status" value="1"/>
</dbReference>
<dbReference type="PROSITE" id="PS50943">
    <property type="entry name" value="HTH_CROC1"/>
    <property type="match status" value="1"/>
</dbReference>
<organism evidence="5">
    <name type="scientific">marine sediment metagenome</name>
    <dbReference type="NCBI Taxonomy" id="412755"/>
    <lineage>
        <taxon>unclassified sequences</taxon>
        <taxon>metagenomes</taxon>
        <taxon>ecological metagenomes</taxon>
    </lineage>
</organism>
<sequence length="335" mass="39619">MELTIEKTLEKINILLEKAKFETFFLGNFATKKNKFCFDLLVKKDDTIFSVKIFNNIDNLNPDIIHDIKSLSLILKSKPILIGIKNRYQKLENNTIYIREDLPFITLNTFENLINKKYPYILARRGRGVVFLNGSLMKILREKHSLTRKELSEQLGVTIRTVSAYENESMRPSEKIAEKLLEILEDSDVFKKINVIQWPIKEHFEKNVNFEEKELSDFEAHVQNIINDIGISSYWYKKGSMPFKLSIYSNFNSLNLKDFYPLFSGISEKQNKFNEYSFKCLRMFTKLFQKRSLLIVNNNIQVPEIFRREKIPIVKIKNLERVDDEEEFIELIQES</sequence>
<gene>
    <name evidence="5" type="ORF">LCGC14_1003380</name>
</gene>
<evidence type="ECO:0000313" key="5">
    <source>
        <dbReference type="EMBL" id="KKN13737.1"/>
    </source>
</evidence>